<comment type="caution">
    <text evidence="2">The sequence shown here is derived from an EMBL/GenBank/DDBJ whole genome shotgun (WGS) entry which is preliminary data.</text>
</comment>
<keyword evidence="3" id="KW-1185">Reference proteome</keyword>
<evidence type="ECO:0000313" key="3">
    <source>
        <dbReference type="Proteomes" id="UP001195483"/>
    </source>
</evidence>
<reference evidence="2" key="3">
    <citation type="submission" date="2023-05" db="EMBL/GenBank/DDBJ databases">
        <authorList>
            <person name="Smith C.H."/>
        </authorList>
    </citation>
    <scope>NUCLEOTIDE SEQUENCE</scope>
    <source>
        <strain evidence="2">CHS0354</strain>
        <tissue evidence="2">Mantle</tissue>
    </source>
</reference>
<evidence type="ECO:0000313" key="2">
    <source>
        <dbReference type="EMBL" id="KAK3589805.1"/>
    </source>
</evidence>
<accession>A0AAE0SD09</accession>
<feature type="region of interest" description="Disordered" evidence="1">
    <location>
        <begin position="29"/>
        <end position="67"/>
    </location>
</feature>
<reference evidence="2" key="2">
    <citation type="journal article" date="2021" name="Genome Biol. Evol.">
        <title>Developing a high-quality reference genome for a parasitic bivalve with doubly uniparental inheritance (Bivalvia: Unionida).</title>
        <authorList>
            <person name="Smith C.H."/>
        </authorList>
    </citation>
    <scope>NUCLEOTIDE SEQUENCE</scope>
    <source>
        <strain evidence="2">CHS0354</strain>
        <tissue evidence="2">Mantle</tissue>
    </source>
</reference>
<dbReference type="EMBL" id="JAEAOA010000985">
    <property type="protein sequence ID" value="KAK3589805.1"/>
    <property type="molecule type" value="Genomic_DNA"/>
</dbReference>
<gene>
    <name evidence="2" type="ORF">CHS0354_015809</name>
</gene>
<reference evidence="2" key="1">
    <citation type="journal article" date="2021" name="Genome Biol. Evol.">
        <title>A High-Quality Reference Genome for a Parasitic Bivalve with Doubly Uniparental Inheritance (Bivalvia: Unionida).</title>
        <authorList>
            <person name="Smith C.H."/>
        </authorList>
    </citation>
    <scope>NUCLEOTIDE SEQUENCE</scope>
    <source>
        <strain evidence="2">CHS0354</strain>
    </source>
</reference>
<evidence type="ECO:0000256" key="1">
    <source>
        <dbReference type="SAM" id="MobiDB-lite"/>
    </source>
</evidence>
<protein>
    <submittedName>
        <fullName evidence="2">Uncharacterized protein</fullName>
    </submittedName>
</protein>
<organism evidence="2 3">
    <name type="scientific">Potamilus streckersoni</name>
    <dbReference type="NCBI Taxonomy" id="2493646"/>
    <lineage>
        <taxon>Eukaryota</taxon>
        <taxon>Metazoa</taxon>
        <taxon>Spiralia</taxon>
        <taxon>Lophotrochozoa</taxon>
        <taxon>Mollusca</taxon>
        <taxon>Bivalvia</taxon>
        <taxon>Autobranchia</taxon>
        <taxon>Heteroconchia</taxon>
        <taxon>Palaeoheterodonta</taxon>
        <taxon>Unionida</taxon>
        <taxon>Unionoidea</taxon>
        <taxon>Unionidae</taxon>
        <taxon>Ambleminae</taxon>
        <taxon>Lampsilini</taxon>
        <taxon>Potamilus</taxon>
    </lineage>
</organism>
<name>A0AAE0SD09_9BIVA</name>
<dbReference type="Proteomes" id="UP001195483">
    <property type="component" value="Unassembled WGS sequence"/>
</dbReference>
<dbReference type="AlphaFoldDB" id="A0AAE0SD09"/>
<proteinExistence type="predicted"/>
<sequence>MISAELILSLTIQRAKWSQYVSVNERTSTTVHAPPTTYGASQPGWNPQPATSYPQGYPISQPPAYSY</sequence>
<feature type="compositionally biased region" description="Polar residues" evidence="1">
    <location>
        <begin position="38"/>
        <end position="54"/>
    </location>
</feature>